<organism evidence="1 2">
    <name type="scientific">Mucuna pruriens</name>
    <name type="common">Velvet bean</name>
    <name type="synonym">Dolichos pruriens</name>
    <dbReference type="NCBI Taxonomy" id="157652"/>
    <lineage>
        <taxon>Eukaryota</taxon>
        <taxon>Viridiplantae</taxon>
        <taxon>Streptophyta</taxon>
        <taxon>Embryophyta</taxon>
        <taxon>Tracheophyta</taxon>
        <taxon>Spermatophyta</taxon>
        <taxon>Magnoliopsida</taxon>
        <taxon>eudicotyledons</taxon>
        <taxon>Gunneridae</taxon>
        <taxon>Pentapetalae</taxon>
        <taxon>rosids</taxon>
        <taxon>fabids</taxon>
        <taxon>Fabales</taxon>
        <taxon>Fabaceae</taxon>
        <taxon>Papilionoideae</taxon>
        <taxon>50 kb inversion clade</taxon>
        <taxon>NPAAA clade</taxon>
        <taxon>indigoferoid/millettioid clade</taxon>
        <taxon>Phaseoleae</taxon>
        <taxon>Mucuna</taxon>
    </lineage>
</organism>
<proteinExistence type="predicted"/>
<feature type="non-terminal residue" evidence="1">
    <location>
        <position position="1"/>
    </location>
</feature>
<keyword evidence="2" id="KW-1185">Reference proteome</keyword>
<evidence type="ECO:0000313" key="1">
    <source>
        <dbReference type="EMBL" id="RDX74029.1"/>
    </source>
</evidence>
<protein>
    <submittedName>
        <fullName evidence="1">Uncharacterized protein</fullName>
    </submittedName>
</protein>
<dbReference type="AlphaFoldDB" id="A0A371F6W4"/>
<dbReference type="Proteomes" id="UP000257109">
    <property type="component" value="Unassembled WGS sequence"/>
</dbReference>
<name>A0A371F6W4_MUCPR</name>
<dbReference type="EMBL" id="QJKJ01010318">
    <property type="protein sequence ID" value="RDX74029.1"/>
    <property type="molecule type" value="Genomic_DNA"/>
</dbReference>
<accession>A0A371F6W4</accession>
<sequence length="116" mass="13413">MGQPELSEILGITAFNFIVTNQPRKKINFIVVSRTTIGIRVWQKKNNPVSMENIEGGNQRELTALALYHQHNEHPTTCKDCNHLDSNLQEHQKDQKLFFPEIPTTLILQCPFQMQQ</sequence>
<evidence type="ECO:0000313" key="2">
    <source>
        <dbReference type="Proteomes" id="UP000257109"/>
    </source>
</evidence>
<comment type="caution">
    <text evidence="1">The sequence shown here is derived from an EMBL/GenBank/DDBJ whole genome shotgun (WGS) entry which is preliminary data.</text>
</comment>
<gene>
    <name evidence="1" type="ORF">CR513_46263</name>
</gene>
<reference evidence="1" key="1">
    <citation type="submission" date="2018-05" db="EMBL/GenBank/DDBJ databases">
        <title>Draft genome of Mucuna pruriens seed.</title>
        <authorList>
            <person name="Nnadi N.E."/>
            <person name="Vos R."/>
            <person name="Hasami M.H."/>
            <person name="Devisetty U.K."/>
            <person name="Aguiy J.C."/>
        </authorList>
    </citation>
    <scope>NUCLEOTIDE SEQUENCE [LARGE SCALE GENOMIC DNA]</scope>
    <source>
        <strain evidence="1">JCA_2017</strain>
    </source>
</reference>